<evidence type="ECO:0000259" key="5">
    <source>
        <dbReference type="PROSITE" id="PS50931"/>
    </source>
</evidence>
<dbReference type="EMBL" id="CP136864">
    <property type="protein sequence ID" value="WOJ94058.1"/>
    <property type="molecule type" value="Genomic_DNA"/>
</dbReference>
<evidence type="ECO:0000256" key="4">
    <source>
        <dbReference type="ARBA" id="ARBA00023163"/>
    </source>
</evidence>
<dbReference type="InterPro" id="IPR005119">
    <property type="entry name" value="LysR_subst-bd"/>
</dbReference>
<evidence type="ECO:0000256" key="1">
    <source>
        <dbReference type="ARBA" id="ARBA00009437"/>
    </source>
</evidence>
<comment type="similarity">
    <text evidence="1">Belongs to the LysR transcriptional regulatory family.</text>
</comment>
<feature type="domain" description="HTH lysR-type" evidence="5">
    <location>
        <begin position="1"/>
        <end position="57"/>
    </location>
</feature>
<keyword evidence="7" id="KW-1185">Reference proteome</keyword>
<protein>
    <submittedName>
        <fullName evidence="6">HTH-type transcriptional regulator CysB</fullName>
    </submittedName>
</protein>
<reference evidence="6 7" key="1">
    <citation type="submission" date="2023-10" db="EMBL/GenBank/DDBJ databases">
        <title>Two novel species belonging to the OM43/NOR5 clade.</title>
        <authorList>
            <person name="Park M."/>
        </authorList>
    </citation>
    <scope>NUCLEOTIDE SEQUENCE [LARGE SCALE GENOMIC DNA]</scope>
    <source>
        <strain evidence="6 7">IMCC43200</strain>
    </source>
</reference>
<proteinExistence type="inferred from homology"/>
<dbReference type="SUPFAM" id="SSF46785">
    <property type="entry name" value="Winged helix' DNA-binding domain"/>
    <property type="match status" value="1"/>
</dbReference>
<dbReference type="RefSeq" id="WP_407348697.1">
    <property type="nucleotide sequence ID" value="NZ_CP136864.1"/>
</dbReference>
<organism evidence="6 7">
    <name type="scientific">Congregibacter variabilis</name>
    <dbReference type="NCBI Taxonomy" id="3081200"/>
    <lineage>
        <taxon>Bacteria</taxon>
        <taxon>Pseudomonadati</taxon>
        <taxon>Pseudomonadota</taxon>
        <taxon>Gammaproteobacteria</taxon>
        <taxon>Cellvibrionales</taxon>
        <taxon>Halieaceae</taxon>
        <taxon>Congregibacter</taxon>
    </lineage>
</organism>
<dbReference type="CDD" id="cd08413">
    <property type="entry name" value="PBP2_CysB_like"/>
    <property type="match status" value="1"/>
</dbReference>
<dbReference type="NCBIfam" id="NF009327">
    <property type="entry name" value="PRK12684.1"/>
    <property type="match status" value="1"/>
</dbReference>
<evidence type="ECO:0000256" key="2">
    <source>
        <dbReference type="ARBA" id="ARBA00023015"/>
    </source>
</evidence>
<keyword evidence="2" id="KW-0805">Transcription regulation</keyword>
<dbReference type="Gene3D" id="1.10.10.10">
    <property type="entry name" value="Winged helix-like DNA-binding domain superfamily/Winged helix DNA-binding domain"/>
    <property type="match status" value="1"/>
</dbReference>
<dbReference type="InterPro" id="IPR036388">
    <property type="entry name" value="WH-like_DNA-bd_sf"/>
</dbReference>
<dbReference type="InterPro" id="IPR000847">
    <property type="entry name" value="LysR_HTH_N"/>
</dbReference>
<dbReference type="Gene3D" id="3.40.190.10">
    <property type="entry name" value="Periplasmic binding protein-like II"/>
    <property type="match status" value="2"/>
</dbReference>
<evidence type="ECO:0000256" key="3">
    <source>
        <dbReference type="ARBA" id="ARBA00023125"/>
    </source>
</evidence>
<dbReference type="PRINTS" id="PR00039">
    <property type="entry name" value="HTHLYSR"/>
</dbReference>
<dbReference type="Pfam" id="PF00126">
    <property type="entry name" value="HTH_1"/>
    <property type="match status" value="1"/>
</dbReference>
<name>A0ABZ0I5L8_9GAMM</name>
<dbReference type="Proteomes" id="UP001626537">
    <property type="component" value="Chromosome"/>
</dbReference>
<sequence length="324" mass="36053">MKLQQLRYIWEVAHHDLNVSATAQSLFTSQPGISKQIRLLEDELGVEIFSRSGKHLTHVTPAGQVILETAGEVLRKVESIKHVAQEYSDEKRGALSIATTHTQARYVLPDVISSFIGKYPDVSLHMNQGTPMQISEMAADGTVDFAIATEAMELFSDLIMMPCYRWNRCVIVPRDHALAQVSKLTLEDVAAHPIVTYVFGFTGRSRLDDAFVSAGLTPRVVFTAADADVIKTYVRLGLGIGIVADMAHNEEIDDDLVALDARHLFASSVTSIGCRKGTFLRGYMYDFISDFAPHLTRDLVTDAFQRKTRSELDELFGDLELPEY</sequence>
<dbReference type="SUPFAM" id="SSF53850">
    <property type="entry name" value="Periplasmic binding protein-like II"/>
    <property type="match status" value="1"/>
</dbReference>
<accession>A0ABZ0I5L8</accession>
<dbReference type="InterPro" id="IPR037423">
    <property type="entry name" value="CysB_PBP2"/>
</dbReference>
<dbReference type="InterPro" id="IPR036390">
    <property type="entry name" value="WH_DNA-bd_sf"/>
</dbReference>
<dbReference type="NCBIfam" id="NF009326">
    <property type="entry name" value="PRK12681.1"/>
    <property type="match status" value="1"/>
</dbReference>
<dbReference type="PANTHER" id="PTHR30126:SF6">
    <property type="entry name" value="HTH-TYPE TRANSCRIPTIONAL REGULATOR CYSB-RELATED"/>
    <property type="match status" value="1"/>
</dbReference>
<evidence type="ECO:0000313" key="7">
    <source>
        <dbReference type="Proteomes" id="UP001626537"/>
    </source>
</evidence>
<gene>
    <name evidence="6" type="primary">cysB</name>
    <name evidence="6" type="ORF">R0135_02545</name>
</gene>
<dbReference type="PROSITE" id="PS50931">
    <property type="entry name" value="HTH_LYSR"/>
    <property type="match status" value="1"/>
</dbReference>
<dbReference type="Pfam" id="PF03466">
    <property type="entry name" value="LysR_substrate"/>
    <property type="match status" value="1"/>
</dbReference>
<keyword evidence="3" id="KW-0238">DNA-binding</keyword>
<dbReference type="PANTHER" id="PTHR30126">
    <property type="entry name" value="HTH-TYPE TRANSCRIPTIONAL REGULATOR"/>
    <property type="match status" value="1"/>
</dbReference>
<keyword evidence="4" id="KW-0804">Transcription</keyword>
<evidence type="ECO:0000313" key="6">
    <source>
        <dbReference type="EMBL" id="WOJ94058.1"/>
    </source>
</evidence>